<accession>A0AA42DJI9</accession>
<dbReference type="Proteomes" id="UP001169242">
    <property type="component" value="Unassembled WGS sequence"/>
</dbReference>
<organism evidence="1 2">
    <name type="scientific">Holtiella tumoricola</name>
    <dbReference type="NCBI Taxonomy" id="3018743"/>
    <lineage>
        <taxon>Bacteria</taxon>
        <taxon>Bacillati</taxon>
        <taxon>Bacillota</taxon>
        <taxon>Clostridia</taxon>
        <taxon>Lachnospirales</taxon>
        <taxon>Cellulosilyticaceae</taxon>
        <taxon>Holtiella</taxon>
    </lineage>
</organism>
<keyword evidence="2" id="KW-1185">Reference proteome</keyword>
<evidence type="ECO:0000313" key="2">
    <source>
        <dbReference type="Proteomes" id="UP001169242"/>
    </source>
</evidence>
<dbReference type="EMBL" id="JAQIFT010000005">
    <property type="protein sequence ID" value="MDA3729986.1"/>
    <property type="molecule type" value="Genomic_DNA"/>
</dbReference>
<gene>
    <name evidence="1" type="ORF">PBV87_00465</name>
</gene>
<sequence length="87" mass="9827">MIIIEHLTDIIEVIEATYHKEANAYLELGWSLLSVNVISSPQSSINGPCYILGWNKSNGSIKYPEQTNGFDRLRDMYDQATSDFVNS</sequence>
<reference evidence="1" key="1">
    <citation type="journal article" date="2023" name="Int. J. Syst. Evol. Microbiol.">
        <title>&lt;i&gt;Holtiella tumoricola&lt;/i&gt; gen. nov. sp. nov., isolated from a human clinical sample.</title>
        <authorList>
            <person name="Allen-Vercoe E."/>
            <person name="Daigneault M.C."/>
            <person name="Vancuren S.J."/>
            <person name="Cochrane K."/>
            <person name="O'Neal L.L."/>
            <person name="Sankaranarayanan K."/>
            <person name="Lawson P.A."/>
        </authorList>
    </citation>
    <scope>NUCLEOTIDE SEQUENCE</scope>
    <source>
        <strain evidence="1">CC70A</strain>
    </source>
</reference>
<comment type="caution">
    <text evidence="1">The sequence shown here is derived from an EMBL/GenBank/DDBJ whole genome shotgun (WGS) entry which is preliminary data.</text>
</comment>
<evidence type="ECO:0000313" key="1">
    <source>
        <dbReference type="EMBL" id="MDA3729986.1"/>
    </source>
</evidence>
<dbReference type="RefSeq" id="WP_271010743.1">
    <property type="nucleotide sequence ID" value="NZ_JAQIFT010000005.1"/>
</dbReference>
<name>A0AA42DJI9_9FIRM</name>
<dbReference type="AlphaFoldDB" id="A0AA42DJI9"/>
<protein>
    <submittedName>
        <fullName evidence="1">Uncharacterized protein</fullName>
    </submittedName>
</protein>
<proteinExistence type="predicted"/>